<keyword evidence="3" id="KW-1185">Reference proteome</keyword>
<accession>A0AAJ0B0M3</accession>
<gene>
    <name evidence="2" type="ORF">BDP55DRAFT_724129</name>
</gene>
<dbReference type="GeneID" id="85463377"/>
<evidence type="ECO:0000313" key="2">
    <source>
        <dbReference type="EMBL" id="KAK1691564.1"/>
    </source>
</evidence>
<feature type="signal peptide" evidence="1">
    <location>
        <begin position="1"/>
        <end position="19"/>
    </location>
</feature>
<dbReference type="RefSeq" id="XP_060435259.1">
    <property type="nucleotide sequence ID" value="XM_060578851.1"/>
</dbReference>
<evidence type="ECO:0000313" key="3">
    <source>
        <dbReference type="Proteomes" id="UP001224890"/>
    </source>
</evidence>
<evidence type="ECO:0000256" key="1">
    <source>
        <dbReference type="SAM" id="SignalP"/>
    </source>
</evidence>
<name>A0AAJ0B0M3_9PEZI</name>
<dbReference type="EMBL" id="JAHMHR010000004">
    <property type="protein sequence ID" value="KAK1691564.1"/>
    <property type="molecule type" value="Genomic_DNA"/>
</dbReference>
<dbReference type="Proteomes" id="UP001224890">
    <property type="component" value="Unassembled WGS sequence"/>
</dbReference>
<proteinExistence type="predicted"/>
<sequence>MAAYLRVVVMASTIQWLTALHATSANATEANKRKGGDLAIIIPGHIPSFSSGVNDAYITVAAPQNNDLKPRAHLHL</sequence>
<reference evidence="2" key="1">
    <citation type="submission" date="2021-06" db="EMBL/GenBank/DDBJ databases">
        <title>Comparative genomics, transcriptomics and evolutionary studies reveal genomic signatures of adaptation to plant cell wall in hemibiotrophic fungi.</title>
        <authorList>
            <consortium name="DOE Joint Genome Institute"/>
            <person name="Baroncelli R."/>
            <person name="Diaz J.F."/>
            <person name="Benocci T."/>
            <person name="Peng M."/>
            <person name="Battaglia E."/>
            <person name="Haridas S."/>
            <person name="Andreopoulos W."/>
            <person name="Labutti K."/>
            <person name="Pangilinan J."/>
            <person name="Floch G.L."/>
            <person name="Makela M.R."/>
            <person name="Henrissat B."/>
            <person name="Grigoriev I.V."/>
            <person name="Crouch J.A."/>
            <person name="De Vries R.P."/>
            <person name="Sukno S.A."/>
            <person name="Thon M.R."/>
        </authorList>
    </citation>
    <scope>NUCLEOTIDE SEQUENCE</scope>
    <source>
        <strain evidence="2">CBS 193.32</strain>
    </source>
</reference>
<comment type="caution">
    <text evidence="2">The sequence shown here is derived from an EMBL/GenBank/DDBJ whole genome shotgun (WGS) entry which is preliminary data.</text>
</comment>
<keyword evidence="1" id="KW-0732">Signal</keyword>
<organism evidence="2 3">
    <name type="scientific">Colletotrichum godetiae</name>
    <dbReference type="NCBI Taxonomy" id="1209918"/>
    <lineage>
        <taxon>Eukaryota</taxon>
        <taxon>Fungi</taxon>
        <taxon>Dikarya</taxon>
        <taxon>Ascomycota</taxon>
        <taxon>Pezizomycotina</taxon>
        <taxon>Sordariomycetes</taxon>
        <taxon>Hypocreomycetidae</taxon>
        <taxon>Glomerellales</taxon>
        <taxon>Glomerellaceae</taxon>
        <taxon>Colletotrichum</taxon>
        <taxon>Colletotrichum acutatum species complex</taxon>
    </lineage>
</organism>
<feature type="chain" id="PRO_5042551424" evidence="1">
    <location>
        <begin position="20"/>
        <end position="76"/>
    </location>
</feature>
<dbReference type="AlphaFoldDB" id="A0AAJ0B0M3"/>
<protein>
    <submittedName>
        <fullName evidence="2">Uncharacterized protein</fullName>
    </submittedName>
</protein>